<dbReference type="GO" id="GO:0003677">
    <property type="term" value="F:DNA binding"/>
    <property type="evidence" value="ECO:0007669"/>
    <property type="project" value="UniProtKB-KW"/>
</dbReference>
<evidence type="ECO:0000256" key="2">
    <source>
        <dbReference type="ARBA" id="ARBA00023125"/>
    </source>
</evidence>
<dbReference type="InterPro" id="IPR036388">
    <property type="entry name" value="WH-like_DNA-bd_sf"/>
</dbReference>
<proteinExistence type="predicted"/>
<accession>A0A917G0B8</accession>
<sequence length="144" mass="17144">MFAIERQLFQQFLILHRPYKQRFDMLLGQYSLSTYQWWALVMLAEHQELMASEMATMQCVEKPSMTKTLQKLEQLQYVTARVGEDKRQRLFRLSSTGVTLVKRVEQELLIDQKELLTNVTFEEMQTTIHVLQQISHHLKKEAIK</sequence>
<evidence type="ECO:0000259" key="4">
    <source>
        <dbReference type="PROSITE" id="PS50995"/>
    </source>
</evidence>
<keyword evidence="3" id="KW-0804">Transcription</keyword>
<evidence type="ECO:0000256" key="3">
    <source>
        <dbReference type="ARBA" id="ARBA00023163"/>
    </source>
</evidence>
<dbReference type="InterPro" id="IPR000835">
    <property type="entry name" value="HTH_MarR-typ"/>
</dbReference>
<keyword evidence="6" id="KW-1185">Reference proteome</keyword>
<dbReference type="PANTHER" id="PTHR42756:SF1">
    <property type="entry name" value="TRANSCRIPTIONAL REPRESSOR OF EMRAB OPERON"/>
    <property type="match status" value="1"/>
</dbReference>
<dbReference type="Pfam" id="PF01047">
    <property type="entry name" value="MarR"/>
    <property type="match status" value="1"/>
</dbReference>
<comment type="caution">
    <text evidence="5">The sequence shown here is derived from an EMBL/GenBank/DDBJ whole genome shotgun (WGS) entry which is preliminary data.</text>
</comment>
<organism evidence="5 6">
    <name type="scientific">Lysinibacillus alkalisoli</name>
    <dbReference type="NCBI Taxonomy" id="1911548"/>
    <lineage>
        <taxon>Bacteria</taxon>
        <taxon>Bacillati</taxon>
        <taxon>Bacillota</taxon>
        <taxon>Bacilli</taxon>
        <taxon>Bacillales</taxon>
        <taxon>Bacillaceae</taxon>
        <taxon>Lysinibacillus</taxon>
    </lineage>
</organism>
<reference evidence="5" key="1">
    <citation type="journal article" date="2014" name="Int. J. Syst. Evol. Microbiol.">
        <title>Complete genome sequence of Corynebacterium casei LMG S-19264T (=DSM 44701T), isolated from a smear-ripened cheese.</title>
        <authorList>
            <consortium name="US DOE Joint Genome Institute (JGI-PGF)"/>
            <person name="Walter F."/>
            <person name="Albersmeier A."/>
            <person name="Kalinowski J."/>
            <person name="Ruckert C."/>
        </authorList>
    </citation>
    <scope>NUCLEOTIDE SEQUENCE</scope>
    <source>
        <strain evidence="5">CGMCC 1.15760</strain>
    </source>
</reference>
<dbReference type="Gene3D" id="1.10.10.10">
    <property type="entry name" value="Winged helix-like DNA-binding domain superfamily/Winged helix DNA-binding domain"/>
    <property type="match status" value="1"/>
</dbReference>
<dbReference type="PANTHER" id="PTHR42756">
    <property type="entry name" value="TRANSCRIPTIONAL REGULATOR, MARR"/>
    <property type="match status" value="1"/>
</dbReference>
<feature type="domain" description="HTH marR-type" evidence="4">
    <location>
        <begin position="5"/>
        <end position="136"/>
    </location>
</feature>
<evidence type="ECO:0000313" key="5">
    <source>
        <dbReference type="EMBL" id="GGG16077.1"/>
    </source>
</evidence>
<dbReference type="InterPro" id="IPR036390">
    <property type="entry name" value="WH_DNA-bd_sf"/>
</dbReference>
<dbReference type="RefSeq" id="WP_188613728.1">
    <property type="nucleotide sequence ID" value="NZ_BMJT01000002.1"/>
</dbReference>
<keyword evidence="1" id="KW-0805">Transcription regulation</keyword>
<protein>
    <recommendedName>
        <fullName evidence="4">HTH marR-type domain-containing protein</fullName>
    </recommendedName>
</protein>
<dbReference type="PROSITE" id="PS50995">
    <property type="entry name" value="HTH_MARR_2"/>
    <property type="match status" value="1"/>
</dbReference>
<name>A0A917G0B8_9BACI</name>
<dbReference type="SMART" id="SM00347">
    <property type="entry name" value="HTH_MARR"/>
    <property type="match status" value="1"/>
</dbReference>
<dbReference type="AlphaFoldDB" id="A0A917G0B8"/>
<keyword evidence="2" id="KW-0238">DNA-binding</keyword>
<dbReference type="GO" id="GO:0003700">
    <property type="term" value="F:DNA-binding transcription factor activity"/>
    <property type="evidence" value="ECO:0007669"/>
    <property type="project" value="InterPro"/>
</dbReference>
<reference evidence="5" key="2">
    <citation type="submission" date="2020-09" db="EMBL/GenBank/DDBJ databases">
        <authorList>
            <person name="Sun Q."/>
            <person name="Zhou Y."/>
        </authorList>
    </citation>
    <scope>NUCLEOTIDE SEQUENCE</scope>
    <source>
        <strain evidence="5">CGMCC 1.15760</strain>
    </source>
</reference>
<dbReference type="Proteomes" id="UP000616608">
    <property type="component" value="Unassembled WGS sequence"/>
</dbReference>
<evidence type="ECO:0000256" key="1">
    <source>
        <dbReference type="ARBA" id="ARBA00023015"/>
    </source>
</evidence>
<dbReference type="SUPFAM" id="SSF46785">
    <property type="entry name" value="Winged helix' DNA-binding domain"/>
    <property type="match status" value="1"/>
</dbReference>
<evidence type="ECO:0000313" key="6">
    <source>
        <dbReference type="Proteomes" id="UP000616608"/>
    </source>
</evidence>
<dbReference type="EMBL" id="BMJT01000002">
    <property type="protein sequence ID" value="GGG16077.1"/>
    <property type="molecule type" value="Genomic_DNA"/>
</dbReference>
<gene>
    <name evidence="5" type="ORF">GCM10007425_08030</name>
</gene>